<evidence type="ECO:0000256" key="1">
    <source>
        <dbReference type="SAM" id="MobiDB-lite"/>
    </source>
</evidence>
<name>A0AAV0K9K9_9ROSI</name>
<dbReference type="PANTHER" id="PTHR46503">
    <property type="entry name" value="INTER-ALPHA-TRYPSIN INHIBITOR HEAVY CHAIN-LIKE PROTEIN"/>
    <property type="match status" value="1"/>
</dbReference>
<dbReference type="CDD" id="cd01461">
    <property type="entry name" value="vWA_interalpha_trypsin_inhibitor"/>
    <property type="match status" value="1"/>
</dbReference>
<dbReference type="Gene3D" id="3.40.50.410">
    <property type="entry name" value="von Willebrand factor, type A domain"/>
    <property type="match status" value="1"/>
</dbReference>
<gene>
    <name evidence="3" type="ORF">LITE_LOCUS17836</name>
</gene>
<reference evidence="3" key="1">
    <citation type="submission" date="2022-08" db="EMBL/GenBank/DDBJ databases">
        <authorList>
            <person name="Gutierrez-Valencia J."/>
        </authorList>
    </citation>
    <scope>NUCLEOTIDE SEQUENCE</scope>
</reference>
<comment type="caution">
    <text evidence="3">The sequence shown here is derived from an EMBL/GenBank/DDBJ whole genome shotgun (WGS) entry which is preliminary data.</text>
</comment>
<dbReference type="Proteomes" id="UP001154282">
    <property type="component" value="Unassembled WGS sequence"/>
</dbReference>
<sequence length="778" mass="85129">MAGEFETSVAYGLKLSKRIYYGKQSAAAAPAAPTPPEMVRQMSRRSSTGGGSDQQISYLPTAVTVYAMVSEPEAVDNPDVPSYQPYVHGRCDPPALIPLHMYGAELEVDCCLDHARVGFAGRWRVHCVKTGRTCDCRVAVPMGEKGTILSVEVEVTGRLYHSRLMTADDADELSKASKAVGGDGQYLKGNIYTFRIPQIAGGSMISVKVSWSQKLVCGGGQFSLDVPFSFPSFVNPIGTRICRREKIMLNVNSGIDKEISFKSSSHGLTELRREVGKIGFSYEAQVNTWSISNFSFSYSVCSADLFGGVLLQSPFLRDFEERQMFCLHLFPGTNQPRKAFRKEVVFVVDISGSMKGDPLENTKNAILSSLYKLNQEDSFNIIAFNREMYLFSPLMEPATPETIVKANQWLNDKLLAEGGTNILPPLQQAMKLLAETTNSIPLIFLVTDGTVEDERDICSFVKASLASEATGTSISPRICTFGIGSYCNHYFLQMLAQVSKGHFDCAFDADSVDSQLQRLFTTASSVLMANISMDCLEHLDSLELLPSSIPDLTTGAPLLVSGRYDGIFPESVKVTGTWADMTKFTMDLKVKRTKDLPLDRVLARRQIDLLTATTWLSQSKELQEKVAKMSIQKGIPSEYTSMILIYTDKGEKPPETHLVMEVFSKLNSLKSLQLGTESAEKQNIYLGSSLGIGFGNLVATARNTPPGTEEGKQPDAAAKLVNAASSCCGVVADRLCSMCFIRACSHTSNQCSILASQICAALACFECISFCYEICACE</sequence>
<keyword evidence="4" id="KW-1185">Reference proteome</keyword>
<dbReference type="InterPro" id="IPR002035">
    <property type="entry name" value="VWF_A"/>
</dbReference>
<dbReference type="SMART" id="SM00327">
    <property type="entry name" value="VWA"/>
    <property type="match status" value="1"/>
</dbReference>
<evidence type="ECO:0000313" key="3">
    <source>
        <dbReference type="EMBL" id="CAI0419019.1"/>
    </source>
</evidence>
<dbReference type="PROSITE" id="PS50234">
    <property type="entry name" value="VWFA"/>
    <property type="match status" value="1"/>
</dbReference>
<dbReference type="Pfam" id="PF13768">
    <property type="entry name" value="VWA_3"/>
    <property type="match status" value="1"/>
</dbReference>
<dbReference type="SUPFAM" id="SSF53300">
    <property type="entry name" value="vWA-like"/>
    <property type="match status" value="1"/>
</dbReference>
<accession>A0AAV0K9K9</accession>
<dbReference type="EMBL" id="CAMGYJ010000005">
    <property type="protein sequence ID" value="CAI0419019.1"/>
    <property type="molecule type" value="Genomic_DNA"/>
</dbReference>
<dbReference type="AlphaFoldDB" id="A0AAV0K9K9"/>
<evidence type="ECO:0000259" key="2">
    <source>
        <dbReference type="PROSITE" id="PS50234"/>
    </source>
</evidence>
<protein>
    <recommendedName>
        <fullName evidence="2">VWFA domain-containing protein</fullName>
    </recommendedName>
</protein>
<proteinExistence type="predicted"/>
<dbReference type="InterPro" id="IPR036465">
    <property type="entry name" value="vWFA_dom_sf"/>
</dbReference>
<feature type="domain" description="VWFA" evidence="2">
    <location>
        <begin position="343"/>
        <end position="523"/>
    </location>
</feature>
<feature type="region of interest" description="Disordered" evidence="1">
    <location>
        <begin position="29"/>
        <end position="54"/>
    </location>
</feature>
<organism evidence="3 4">
    <name type="scientific">Linum tenue</name>
    <dbReference type="NCBI Taxonomy" id="586396"/>
    <lineage>
        <taxon>Eukaryota</taxon>
        <taxon>Viridiplantae</taxon>
        <taxon>Streptophyta</taxon>
        <taxon>Embryophyta</taxon>
        <taxon>Tracheophyta</taxon>
        <taxon>Spermatophyta</taxon>
        <taxon>Magnoliopsida</taxon>
        <taxon>eudicotyledons</taxon>
        <taxon>Gunneridae</taxon>
        <taxon>Pentapetalae</taxon>
        <taxon>rosids</taxon>
        <taxon>fabids</taxon>
        <taxon>Malpighiales</taxon>
        <taxon>Linaceae</taxon>
        <taxon>Linum</taxon>
    </lineage>
</organism>
<evidence type="ECO:0000313" key="4">
    <source>
        <dbReference type="Proteomes" id="UP001154282"/>
    </source>
</evidence>
<dbReference type="PANTHER" id="PTHR46503:SF9">
    <property type="entry name" value="INTER ALPHA-TRYPSIN INHIBITOR, HEAVY CHAIN-LIKE PROTEIN"/>
    <property type="match status" value="1"/>
</dbReference>